<dbReference type="InterPro" id="IPR018580">
    <property type="entry name" value="Uncharacterised_YfhO"/>
</dbReference>
<proteinExistence type="predicted"/>
<feature type="transmembrane region" description="Helical" evidence="1">
    <location>
        <begin position="382"/>
        <end position="401"/>
    </location>
</feature>
<evidence type="ECO:0000256" key="1">
    <source>
        <dbReference type="SAM" id="Phobius"/>
    </source>
</evidence>
<feature type="transmembrane region" description="Helical" evidence="1">
    <location>
        <begin position="486"/>
        <end position="502"/>
    </location>
</feature>
<evidence type="ECO:0000313" key="3">
    <source>
        <dbReference type="Proteomes" id="UP000522720"/>
    </source>
</evidence>
<dbReference type="Pfam" id="PF09586">
    <property type="entry name" value="YfhO"/>
    <property type="match status" value="2"/>
</dbReference>
<feature type="transmembrane region" description="Helical" evidence="1">
    <location>
        <begin position="175"/>
        <end position="190"/>
    </location>
</feature>
<protein>
    <submittedName>
        <fullName evidence="2">YfhO family protein</fullName>
    </submittedName>
</protein>
<feature type="transmembrane region" description="Helical" evidence="1">
    <location>
        <begin position="326"/>
        <end position="344"/>
    </location>
</feature>
<feature type="transmembrane region" description="Helical" evidence="1">
    <location>
        <begin position="533"/>
        <end position="551"/>
    </location>
</feature>
<dbReference type="AlphaFoldDB" id="A0A7X6MYE0"/>
<feature type="transmembrane region" description="Helical" evidence="1">
    <location>
        <begin position="152"/>
        <end position="168"/>
    </location>
</feature>
<accession>A0A7X6MYE0</accession>
<feature type="transmembrane region" description="Helical" evidence="1">
    <location>
        <begin position="119"/>
        <end position="140"/>
    </location>
</feature>
<name>A0A7X6MYE0_9STRE</name>
<dbReference type="RefSeq" id="WP_168548747.1">
    <property type="nucleotide sequence ID" value="NZ_JAAXPR010000004.1"/>
</dbReference>
<gene>
    <name evidence="2" type="ORF">HF992_03885</name>
</gene>
<feature type="transmembrane region" description="Helical" evidence="1">
    <location>
        <begin position="456"/>
        <end position="474"/>
    </location>
</feature>
<keyword evidence="3" id="KW-1185">Reference proteome</keyword>
<feature type="transmembrane region" description="Helical" evidence="1">
    <location>
        <begin position="89"/>
        <end position="112"/>
    </location>
</feature>
<dbReference type="PANTHER" id="PTHR38454">
    <property type="entry name" value="INTEGRAL MEMBRANE PROTEIN-RELATED"/>
    <property type="match status" value="1"/>
</dbReference>
<keyword evidence="1" id="KW-0472">Membrane</keyword>
<feature type="transmembrane region" description="Helical" evidence="1">
    <location>
        <begin position="351"/>
        <end position="370"/>
    </location>
</feature>
<reference evidence="2 3" key="1">
    <citation type="submission" date="2020-04" db="EMBL/GenBank/DDBJ databases">
        <title>MicrobeNet Type strains.</title>
        <authorList>
            <person name="Nicholson A.C."/>
        </authorList>
    </citation>
    <scope>NUCLEOTIDE SEQUENCE [LARGE SCALE GENOMIC DNA]</scope>
    <source>
        <strain evidence="2 3">CCUG 69612</strain>
    </source>
</reference>
<feature type="transmembrane region" description="Helical" evidence="1">
    <location>
        <begin position="24"/>
        <end position="46"/>
    </location>
</feature>
<keyword evidence="1" id="KW-0812">Transmembrane</keyword>
<dbReference type="NCBIfam" id="NF047589">
    <property type="entry name" value="GlcsyltransPgfM1Strep"/>
    <property type="match status" value="1"/>
</dbReference>
<evidence type="ECO:0000313" key="2">
    <source>
        <dbReference type="EMBL" id="NKZ19994.1"/>
    </source>
</evidence>
<dbReference type="PANTHER" id="PTHR38454:SF1">
    <property type="entry name" value="INTEGRAL MEMBRANE PROTEIN"/>
    <property type="match status" value="1"/>
</dbReference>
<dbReference type="Proteomes" id="UP000522720">
    <property type="component" value="Unassembled WGS sequence"/>
</dbReference>
<dbReference type="EMBL" id="JAAXPR010000004">
    <property type="protein sequence ID" value="NKZ19994.1"/>
    <property type="molecule type" value="Genomic_DNA"/>
</dbReference>
<sequence>MRINILSKLKSIWQAVRTNRQTQILIASTLAPMLLMALAWIVNGFYPFGRKTFMAVDFGQQYIGLYSFLKRTVLTGDWSGFFYSFSKSIGGSMIGIWGFNLISPFNIFYIILPLTQFKWAIFLSIWLRYGATGLAFSYLLIKRYKALDYNPFLVPVLASAYAMSGMIVSYQMNPIFYDAMIMLPLVILYLEEALDGKRNFRYLMVLALSLFLHFYMGFMICLFVALYACYYQAPAWQIKGSFKEKSKAFFMPLLRVVGESVLAIGSIFFLLYPIFLNLLRSKGAYDSPMTFSWAFQIKPLDILSKLVVGGFDDVSGWSTGPNLPNIYVGALALVGFFLFFRYATAHLYRKMAAAIISVIFVLSFSNEFVNKIWHMGQNPAGFFFRFSWIFSFFIVLLAYQALREEKKLSWIGWATGLGLTVASLYYVQTHIKSHKFTQINAENSKAIVKFVGEHSVGVFFFLALIFSGLVWYIWKHVSTENNDRTKSLLLCLAVFIGIWIAFKQGIMFHQLFLTAITFFAVLAYLALRPASRVWLMALLALTGFELSYNAYLSQRTSHYDDAFKFTDGTENIQKLSDVIKVLSNEPFYRVASEFLLSKNDPFLVDYPGLSNFSSNMEKSTIQLFGSLGDVGGNASTYYANGTPLTDALYGVRYFLVRKDYTEQDMENHPDWQFFGKYLTRKDLMQDYHKVYENNRFEIYENPDVLSIAFGTNAVTESIKFGTNNPVANQNIILSSMSGVEDLYFEPFGFQHLELENMEEAGVEGKTLFNRIDKTKPGKVIYRTVLQSDMTYYFQAPNSLRDSIGKIGVLLNDRWYNYSQRYDQVQLWNIASNQAGQEVKLTFEVTKDDQLDLTGMAFVRSDANKIKSIMAERKKQSMEVTKFTNTKVEGMVNITDNSDVMMTSIPYNPGWTVKVDGEEVKTKEAWESLLSFPITAGKHKIEMSFTPDGFWQGVLISMVSIGIVVVIKWRTKTEDKDQVKIA</sequence>
<feature type="transmembrane region" description="Helical" evidence="1">
    <location>
        <begin position="948"/>
        <end position="966"/>
    </location>
</feature>
<feature type="transmembrane region" description="Helical" evidence="1">
    <location>
        <begin position="202"/>
        <end position="231"/>
    </location>
</feature>
<keyword evidence="1" id="KW-1133">Transmembrane helix</keyword>
<feature type="transmembrane region" description="Helical" evidence="1">
    <location>
        <begin position="508"/>
        <end position="526"/>
    </location>
</feature>
<feature type="transmembrane region" description="Helical" evidence="1">
    <location>
        <begin position="252"/>
        <end position="275"/>
    </location>
</feature>
<organism evidence="2 3">
    <name type="scientific">Streptococcus ovuberis</name>
    <dbReference type="NCBI Taxonomy" id="1936207"/>
    <lineage>
        <taxon>Bacteria</taxon>
        <taxon>Bacillati</taxon>
        <taxon>Bacillota</taxon>
        <taxon>Bacilli</taxon>
        <taxon>Lactobacillales</taxon>
        <taxon>Streptococcaceae</taxon>
        <taxon>Streptococcus</taxon>
    </lineage>
</organism>
<comment type="caution">
    <text evidence="2">The sequence shown here is derived from an EMBL/GenBank/DDBJ whole genome shotgun (WGS) entry which is preliminary data.</text>
</comment>
<feature type="transmembrane region" description="Helical" evidence="1">
    <location>
        <begin position="408"/>
        <end position="427"/>
    </location>
</feature>